<feature type="domain" description="Methyl-accepting transducer" evidence="5">
    <location>
        <begin position="314"/>
        <end position="543"/>
    </location>
</feature>
<gene>
    <name evidence="7" type="ORF">SAMN05216313_12220</name>
</gene>
<dbReference type="PANTHER" id="PTHR43531:SF11">
    <property type="entry name" value="METHYL-ACCEPTING CHEMOTAXIS PROTEIN 3"/>
    <property type="match status" value="1"/>
</dbReference>
<evidence type="ECO:0000256" key="2">
    <source>
        <dbReference type="ARBA" id="ARBA00029447"/>
    </source>
</evidence>
<dbReference type="PROSITE" id="PS50111">
    <property type="entry name" value="CHEMOTAXIS_TRANSDUC_2"/>
    <property type="match status" value="1"/>
</dbReference>
<sequence>MREFIRNLKIGKKLTISFGIVILLCGVTMVMTIVSLRSISRRMERLYSEPFANVQTSQELIGNLQSVGKYLIMLVATDGVVDEEYYYNEIQSLIRQEDEGLSRLSTGYVSGPEKVRELEEQFELLTGPRDEVLRLWREGKEQEAMSRYTADYAPQSSQVREVLAEVVKLSIQDAQGSLDRSKEINEGIIVAVCAASVGIIAISVALCMLLTRSVTHPINEVRRAAESIAGGQLAIDLQYTSGNELGLLAEDIRSTAAALESYVSEIRRGMAALGAGHLNYRRQVEFKGDFVAMGNALDEISCLLRESIQQISASATQVSGGAAQVSTGAQTLAQGASEQAGSIQELAARINEIADGVQHNADSAVLSSQVAGQVGDSLRECSKQMEEALEAIRAIRRNSDEINSIVSEIEDIAFRTNILSLNASVEAARAGEAGRGFAVVASEVRRLAAKASDAAKMTAGLVEKNSAAVDLGLEAVDATANTLGGSVESAGQVIGMMTKISGLSVQQAESINQIRRSVEAISEIVQGNSATSEESAAASEELSAQAGILRELVEKFEI</sequence>
<dbReference type="GO" id="GO:0005886">
    <property type="term" value="C:plasma membrane"/>
    <property type="evidence" value="ECO:0007669"/>
    <property type="project" value="TreeGrafter"/>
</dbReference>
<dbReference type="Gene3D" id="6.10.340.10">
    <property type="match status" value="1"/>
</dbReference>
<evidence type="ECO:0000256" key="1">
    <source>
        <dbReference type="ARBA" id="ARBA00022500"/>
    </source>
</evidence>
<dbReference type="InterPro" id="IPR004089">
    <property type="entry name" value="MCPsignal_dom"/>
</dbReference>
<dbReference type="PROSITE" id="PS50885">
    <property type="entry name" value="HAMP"/>
    <property type="match status" value="1"/>
</dbReference>
<reference evidence="8" key="1">
    <citation type="submission" date="2016-10" db="EMBL/GenBank/DDBJ databases">
        <authorList>
            <person name="Varghese N."/>
            <person name="Submissions S."/>
        </authorList>
    </citation>
    <scope>NUCLEOTIDE SEQUENCE [LARGE SCALE GENOMIC DNA]</scope>
    <source>
        <strain evidence="8">NLAE-zl-G277</strain>
    </source>
</reference>
<dbReference type="Gene3D" id="1.10.287.950">
    <property type="entry name" value="Methyl-accepting chemotaxis protein"/>
    <property type="match status" value="1"/>
</dbReference>
<dbReference type="InterPro" id="IPR004090">
    <property type="entry name" value="Chemotax_Me-accpt_rcpt"/>
</dbReference>
<keyword evidence="4" id="KW-1133">Transmembrane helix</keyword>
<organism evidence="7 8">
    <name type="scientific">Enterocloster lavalensis</name>
    <dbReference type="NCBI Taxonomy" id="460384"/>
    <lineage>
        <taxon>Bacteria</taxon>
        <taxon>Bacillati</taxon>
        <taxon>Bacillota</taxon>
        <taxon>Clostridia</taxon>
        <taxon>Lachnospirales</taxon>
        <taxon>Lachnospiraceae</taxon>
        <taxon>Enterocloster</taxon>
    </lineage>
</organism>
<dbReference type="RefSeq" id="WP_092367274.1">
    <property type="nucleotide sequence ID" value="NZ_DAINWJ010000049.1"/>
</dbReference>
<keyword evidence="4" id="KW-0812">Transmembrane</keyword>
<name>A0A1I0IMJ6_9FIRM</name>
<dbReference type="InterPro" id="IPR024478">
    <property type="entry name" value="HlyB_4HB_MCP"/>
</dbReference>
<evidence type="ECO:0000256" key="4">
    <source>
        <dbReference type="SAM" id="Phobius"/>
    </source>
</evidence>
<dbReference type="SMART" id="SM00283">
    <property type="entry name" value="MA"/>
    <property type="match status" value="1"/>
</dbReference>
<keyword evidence="3" id="KW-0807">Transducer</keyword>
<proteinExistence type="inferred from homology"/>
<keyword evidence="1" id="KW-0145">Chemotaxis</keyword>
<dbReference type="AlphaFoldDB" id="A0A1I0IMJ6"/>
<feature type="transmembrane region" description="Helical" evidence="4">
    <location>
        <begin position="188"/>
        <end position="211"/>
    </location>
</feature>
<dbReference type="InterPro" id="IPR003660">
    <property type="entry name" value="HAMP_dom"/>
</dbReference>
<dbReference type="SMART" id="SM00304">
    <property type="entry name" value="HAMP"/>
    <property type="match status" value="2"/>
</dbReference>
<evidence type="ECO:0000256" key="3">
    <source>
        <dbReference type="PROSITE-ProRule" id="PRU00284"/>
    </source>
</evidence>
<dbReference type="GO" id="GO:0006935">
    <property type="term" value="P:chemotaxis"/>
    <property type="evidence" value="ECO:0007669"/>
    <property type="project" value="UniProtKB-KW"/>
</dbReference>
<dbReference type="GO" id="GO:0007165">
    <property type="term" value="P:signal transduction"/>
    <property type="evidence" value="ECO:0007669"/>
    <property type="project" value="UniProtKB-KW"/>
</dbReference>
<dbReference type="EMBL" id="FOIM01000022">
    <property type="protein sequence ID" value="SET97556.1"/>
    <property type="molecule type" value="Genomic_DNA"/>
</dbReference>
<dbReference type="CDD" id="cd06225">
    <property type="entry name" value="HAMP"/>
    <property type="match status" value="1"/>
</dbReference>
<feature type="domain" description="HAMP" evidence="6">
    <location>
        <begin position="212"/>
        <end position="264"/>
    </location>
</feature>
<dbReference type="GO" id="GO:0004888">
    <property type="term" value="F:transmembrane signaling receptor activity"/>
    <property type="evidence" value="ECO:0007669"/>
    <property type="project" value="InterPro"/>
</dbReference>
<evidence type="ECO:0000313" key="7">
    <source>
        <dbReference type="EMBL" id="SET97556.1"/>
    </source>
</evidence>
<evidence type="ECO:0000313" key="8">
    <source>
        <dbReference type="Proteomes" id="UP000198508"/>
    </source>
</evidence>
<dbReference type="PRINTS" id="PR00260">
    <property type="entry name" value="CHEMTRNSDUCR"/>
</dbReference>
<evidence type="ECO:0000259" key="6">
    <source>
        <dbReference type="PROSITE" id="PS50885"/>
    </source>
</evidence>
<dbReference type="SUPFAM" id="SSF58104">
    <property type="entry name" value="Methyl-accepting chemotaxis protein (MCP) signaling domain"/>
    <property type="match status" value="1"/>
</dbReference>
<comment type="similarity">
    <text evidence="2">Belongs to the methyl-accepting chemotaxis (MCP) protein family.</text>
</comment>
<dbReference type="InterPro" id="IPR051310">
    <property type="entry name" value="MCP_chemotaxis"/>
</dbReference>
<evidence type="ECO:0000259" key="5">
    <source>
        <dbReference type="PROSITE" id="PS50111"/>
    </source>
</evidence>
<protein>
    <submittedName>
        <fullName evidence="7">Methyl-accepting chemotaxis protein</fullName>
    </submittedName>
</protein>
<dbReference type="PANTHER" id="PTHR43531">
    <property type="entry name" value="PROTEIN ICFG"/>
    <property type="match status" value="1"/>
</dbReference>
<dbReference type="Pfam" id="PF00015">
    <property type="entry name" value="MCPsignal"/>
    <property type="match status" value="1"/>
</dbReference>
<dbReference type="Pfam" id="PF00672">
    <property type="entry name" value="HAMP"/>
    <property type="match status" value="1"/>
</dbReference>
<keyword evidence="8" id="KW-1185">Reference proteome</keyword>
<feature type="transmembrane region" description="Helical" evidence="4">
    <location>
        <begin position="16"/>
        <end position="36"/>
    </location>
</feature>
<dbReference type="STRING" id="460384.SAMN05216313_12220"/>
<accession>A0A1I0IMJ6</accession>
<dbReference type="Proteomes" id="UP000198508">
    <property type="component" value="Unassembled WGS sequence"/>
</dbReference>
<keyword evidence="4" id="KW-0472">Membrane</keyword>
<dbReference type="Pfam" id="PF12729">
    <property type="entry name" value="4HB_MCP_1"/>
    <property type="match status" value="1"/>
</dbReference>
<dbReference type="GeneID" id="93277729"/>